<dbReference type="STRING" id="290338.CKO_01636"/>
<protein>
    <submittedName>
        <fullName evidence="2">Uncharacterized protein</fullName>
    </submittedName>
</protein>
<keyword evidence="1" id="KW-0812">Transmembrane</keyword>
<dbReference type="Proteomes" id="UP000008148">
    <property type="component" value="Chromosome"/>
</dbReference>
<evidence type="ECO:0000313" key="3">
    <source>
        <dbReference type="Proteomes" id="UP000008148"/>
    </source>
</evidence>
<evidence type="ECO:0000313" key="2">
    <source>
        <dbReference type="EMBL" id="ABV12768.1"/>
    </source>
</evidence>
<feature type="transmembrane region" description="Helical" evidence="1">
    <location>
        <begin position="12"/>
        <end position="31"/>
    </location>
</feature>
<reference evidence="2 3" key="1">
    <citation type="submission" date="2007-08" db="EMBL/GenBank/DDBJ databases">
        <authorList>
            <consortium name="The Citrobacter koseri Genome Sequencing Project"/>
            <person name="McClelland M."/>
            <person name="Sanderson E.K."/>
            <person name="Porwollik S."/>
            <person name="Spieth J."/>
            <person name="Clifton W.S."/>
            <person name="Latreille P."/>
            <person name="Courtney L."/>
            <person name="Wang C."/>
            <person name="Pepin K."/>
            <person name="Bhonagiri V."/>
            <person name="Nash W."/>
            <person name="Johnson M."/>
            <person name="Thiruvilangam P."/>
            <person name="Wilson R."/>
        </authorList>
    </citation>
    <scope>NUCLEOTIDE SEQUENCE [LARGE SCALE GENOMIC DNA]</scope>
    <source>
        <strain evidence="3">ATCC BAA-895 / CDC 4225-83 / SGSC4696</strain>
    </source>
</reference>
<keyword evidence="3" id="KW-1185">Reference proteome</keyword>
<dbReference type="EMBL" id="CP000822">
    <property type="protein sequence ID" value="ABV12768.1"/>
    <property type="molecule type" value="Genomic_DNA"/>
</dbReference>
<keyword evidence="1" id="KW-1133">Transmembrane helix</keyword>
<dbReference type="HOGENOM" id="CLU_3181787_0_0_6"/>
<organism evidence="2 3">
    <name type="scientific">Citrobacter koseri (strain ATCC BAA-895 / CDC 4225-83 / SGSC4696)</name>
    <dbReference type="NCBI Taxonomy" id="290338"/>
    <lineage>
        <taxon>Bacteria</taxon>
        <taxon>Pseudomonadati</taxon>
        <taxon>Pseudomonadota</taxon>
        <taxon>Gammaproteobacteria</taxon>
        <taxon>Enterobacterales</taxon>
        <taxon>Enterobacteriaceae</taxon>
        <taxon>Citrobacter</taxon>
    </lineage>
</organism>
<dbReference type="KEGG" id="cko:CKO_01636"/>
<accession>A8AH05</accession>
<gene>
    <name evidence="2" type="ordered locus">CKO_01636</name>
</gene>
<dbReference type="AlphaFoldDB" id="A8AH05"/>
<proteinExistence type="predicted"/>
<name>A8AH05_CITK8</name>
<sequence length="46" mass="5516">MRADYSFRCRFVYFYIHYSVGVICLIWIAIYDSSGLFIKIPQNQFA</sequence>
<keyword evidence="1" id="KW-0472">Membrane</keyword>
<evidence type="ECO:0000256" key="1">
    <source>
        <dbReference type="SAM" id="Phobius"/>
    </source>
</evidence>